<keyword evidence="1" id="KW-0808">Transferase</keyword>
<sequence>MPKGNIKQFLEAEGASANRLRLTLDIAEGLKYLHNLRVVHGDIKSENILVDSQRNARITDFGMTSLAYASRNLSRSTDPTGTIHYSAPEILETEALQAEVPDSGPKSDVYALSMVMYEMFTGNAPFYQHKRPATVIASIMKGDRPKRPSVPSLSDQVWSIMETCWAVRWQDRPTAAEVASLVSQLTG</sequence>
<feature type="domain" description="Protein kinase" evidence="5">
    <location>
        <begin position="1"/>
        <end position="185"/>
    </location>
</feature>
<dbReference type="STRING" id="914234.M2QW61"/>
<evidence type="ECO:0000313" key="7">
    <source>
        <dbReference type="Proteomes" id="UP000016930"/>
    </source>
</evidence>
<keyword evidence="4" id="KW-0067">ATP-binding</keyword>
<dbReference type="Gene3D" id="1.10.510.10">
    <property type="entry name" value="Transferase(Phosphotransferase) domain 1"/>
    <property type="match status" value="1"/>
</dbReference>
<accession>M2QW61</accession>
<dbReference type="SMART" id="SM00220">
    <property type="entry name" value="S_TKc"/>
    <property type="match status" value="1"/>
</dbReference>
<evidence type="ECO:0000259" key="5">
    <source>
        <dbReference type="PROSITE" id="PS50011"/>
    </source>
</evidence>
<evidence type="ECO:0000256" key="4">
    <source>
        <dbReference type="ARBA" id="ARBA00022840"/>
    </source>
</evidence>
<dbReference type="InterPro" id="IPR011009">
    <property type="entry name" value="Kinase-like_dom_sf"/>
</dbReference>
<dbReference type="GO" id="GO:0004674">
    <property type="term" value="F:protein serine/threonine kinase activity"/>
    <property type="evidence" value="ECO:0007669"/>
    <property type="project" value="TreeGrafter"/>
</dbReference>
<evidence type="ECO:0000256" key="3">
    <source>
        <dbReference type="ARBA" id="ARBA00022777"/>
    </source>
</evidence>
<dbReference type="InterPro" id="IPR001245">
    <property type="entry name" value="Ser-Thr/Tyr_kinase_cat_dom"/>
</dbReference>
<keyword evidence="3" id="KW-0418">Kinase</keyword>
<reference evidence="6 7" key="1">
    <citation type="journal article" date="2012" name="Proc. Natl. Acad. Sci. U.S.A.">
        <title>Comparative genomics of Ceriporiopsis subvermispora and Phanerochaete chrysosporium provide insight into selective ligninolysis.</title>
        <authorList>
            <person name="Fernandez-Fueyo E."/>
            <person name="Ruiz-Duenas F.J."/>
            <person name="Ferreira P."/>
            <person name="Floudas D."/>
            <person name="Hibbett D.S."/>
            <person name="Canessa P."/>
            <person name="Larrondo L.F."/>
            <person name="James T.Y."/>
            <person name="Seelenfreund D."/>
            <person name="Lobos S."/>
            <person name="Polanco R."/>
            <person name="Tello M."/>
            <person name="Honda Y."/>
            <person name="Watanabe T."/>
            <person name="Watanabe T."/>
            <person name="Ryu J.S."/>
            <person name="Kubicek C.P."/>
            <person name="Schmoll M."/>
            <person name="Gaskell J."/>
            <person name="Hammel K.E."/>
            <person name="St John F.J."/>
            <person name="Vanden Wymelenberg A."/>
            <person name="Sabat G."/>
            <person name="Splinter BonDurant S."/>
            <person name="Syed K."/>
            <person name="Yadav J.S."/>
            <person name="Doddapaneni H."/>
            <person name="Subramanian V."/>
            <person name="Lavin J.L."/>
            <person name="Oguiza J.A."/>
            <person name="Perez G."/>
            <person name="Pisabarro A.G."/>
            <person name="Ramirez L."/>
            <person name="Santoyo F."/>
            <person name="Master E."/>
            <person name="Coutinho P.M."/>
            <person name="Henrissat B."/>
            <person name="Lombard V."/>
            <person name="Magnuson J.K."/>
            <person name="Kuees U."/>
            <person name="Hori C."/>
            <person name="Igarashi K."/>
            <person name="Samejima M."/>
            <person name="Held B.W."/>
            <person name="Barry K.W."/>
            <person name="LaButti K.M."/>
            <person name="Lapidus A."/>
            <person name="Lindquist E.A."/>
            <person name="Lucas S.M."/>
            <person name="Riley R."/>
            <person name="Salamov A.A."/>
            <person name="Hoffmeister D."/>
            <person name="Schwenk D."/>
            <person name="Hadar Y."/>
            <person name="Yarden O."/>
            <person name="de Vries R.P."/>
            <person name="Wiebenga A."/>
            <person name="Stenlid J."/>
            <person name="Eastwood D."/>
            <person name="Grigoriev I.V."/>
            <person name="Berka R.M."/>
            <person name="Blanchette R.A."/>
            <person name="Kersten P."/>
            <person name="Martinez A.T."/>
            <person name="Vicuna R."/>
            <person name="Cullen D."/>
        </authorList>
    </citation>
    <scope>NUCLEOTIDE SEQUENCE [LARGE SCALE GENOMIC DNA]</scope>
    <source>
        <strain evidence="6 7">B</strain>
    </source>
</reference>
<name>M2QW61_CERS8</name>
<evidence type="ECO:0000313" key="6">
    <source>
        <dbReference type="EMBL" id="EMD41333.1"/>
    </source>
</evidence>
<dbReference type="PANTHER" id="PTHR44329:SF288">
    <property type="entry name" value="MITOGEN-ACTIVATED PROTEIN KINASE KINASE KINASE 20"/>
    <property type="match status" value="1"/>
</dbReference>
<dbReference type="InterPro" id="IPR051681">
    <property type="entry name" value="Ser/Thr_Kinases-Pseudokinases"/>
</dbReference>
<dbReference type="Pfam" id="PF07714">
    <property type="entry name" value="PK_Tyr_Ser-Thr"/>
    <property type="match status" value="1"/>
</dbReference>
<dbReference type="OrthoDB" id="2800760at2759"/>
<dbReference type="PROSITE" id="PS50011">
    <property type="entry name" value="PROTEIN_KINASE_DOM"/>
    <property type="match status" value="1"/>
</dbReference>
<dbReference type="AlphaFoldDB" id="M2QW61"/>
<dbReference type="InterPro" id="IPR008271">
    <property type="entry name" value="Ser/Thr_kinase_AS"/>
</dbReference>
<dbReference type="Proteomes" id="UP000016930">
    <property type="component" value="Unassembled WGS sequence"/>
</dbReference>
<gene>
    <name evidence="6" type="ORF">CERSUDRAFT_89901</name>
</gene>
<dbReference type="InterPro" id="IPR000719">
    <property type="entry name" value="Prot_kinase_dom"/>
</dbReference>
<dbReference type="HOGENOM" id="CLU_000288_7_18_1"/>
<proteinExistence type="predicted"/>
<keyword evidence="7" id="KW-1185">Reference proteome</keyword>
<dbReference type="PANTHER" id="PTHR44329">
    <property type="entry name" value="SERINE/THREONINE-PROTEIN KINASE TNNI3K-RELATED"/>
    <property type="match status" value="1"/>
</dbReference>
<dbReference type="PROSITE" id="PS00108">
    <property type="entry name" value="PROTEIN_KINASE_ST"/>
    <property type="match status" value="1"/>
</dbReference>
<evidence type="ECO:0000256" key="2">
    <source>
        <dbReference type="ARBA" id="ARBA00022741"/>
    </source>
</evidence>
<dbReference type="EMBL" id="KB445791">
    <property type="protein sequence ID" value="EMD41333.1"/>
    <property type="molecule type" value="Genomic_DNA"/>
</dbReference>
<keyword evidence="2" id="KW-0547">Nucleotide-binding</keyword>
<evidence type="ECO:0000256" key="1">
    <source>
        <dbReference type="ARBA" id="ARBA00022679"/>
    </source>
</evidence>
<dbReference type="GO" id="GO:0005524">
    <property type="term" value="F:ATP binding"/>
    <property type="evidence" value="ECO:0007669"/>
    <property type="project" value="UniProtKB-KW"/>
</dbReference>
<dbReference type="SUPFAM" id="SSF56112">
    <property type="entry name" value="Protein kinase-like (PK-like)"/>
    <property type="match status" value="1"/>
</dbReference>
<organism evidence="6 7">
    <name type="scientific">Ceriporiopsis subvermispora (strain B)</name>
    <name type="common">White-rot fungus</name>
    <name type="synonym">Gelatoporia subvermispora</name>
    <dbReference type="NCBI Taxonomy" id="914234"/>
    <lineage>
        <taxon>Eukaryota</taxon>
        <taxon>Fungi</taxon>
        <taxon>Dikarya</taxon>
        <taxon>Basidiomycota</taxon>
        <taxon>Agaricomycotina</taxon>
        <taxon>Agaricomycetes</taxon>
        <taxon>Polyporales</taxon>
        <taxon>Gelatoporiaceae</taxon>
        <taxon>Gelatoporia</taxon>
    </lineage>
</organism>
<protein>
    <recommendedName>
        <fullName evidence="5">Protein kinase domain-containing protein</fullName>
    </recommendedName>
</protein>